<sequence>MRGGLLSCLLPSDELVDFAIFGILGMMLGVLGVLRIVFLGSKSFDTLSLGWASITVERFCFCVGYPLYDVYLLPLYLLVYLHSLFI</sequence>
<name>A0A3N4HTI6_ASCIM</name>
<accession>A0A3N4HTI6</accession>
<keyword evidence="1" id="KW-0812">Transmembrane</keyword>
<protein>
    <submittedName>
        <fullName evidence="2">Uncharacterized protein</fullName>
    </submittedName>
</protein>
<dbReference type="Proteomes" id="UP000275078">
    <property type="component" value="Unassembled WGS sequence"/>
</dbReference>
<keyword evidence="1" id="KW-0472">Membrane</keyword>
<feature type="transmembrane region" description="Helical" evidence="1">
    <location>
        <begin position="59"/>
        <end position="81"/>
    </location>
</feature>
<dbReference type="EMBL" id="ML119741">
    <property type="protein sequence ID" value="RPA76607.1"/>
    <property type="molecule type" value="Genomic_DNA"/>
</dbReference>
<organism evidence="2 3">
    <name type="scientific">Ascobolus immersus RN42</name>
    <dbReference type="NCBI Taxonomy" id="1160509"/>
    <lineage>
        <taxon>Eukaryota</taxon>
        <taxon>Fungi</taxon>
        <taxon>Dikarya</taxon>
        <taxon>Ascomycota</taxon>
        <taxon>Pezizomycotina</taxon>
        <taxon>Pezizomycetes</taxon>
        <taxon>Pezizales</taxon>
        <taxon>Ascobolaceae</taxon>
        <taxon>Ascobolus</taxon>
    </lineage>
</organism>
<evidence type="ECO:0000256" key="1">
    <source>
        <dbReference type="SAM" id="Phobius"/>
    </source>
</evidence>
<evidence type="ECO:0000313" key="2">
    <source>
        <dbReference type="EMBL" id="RPA76607.1"/>
    </source>
</evidence>
<reference evidence="2 3" key="1">
    <citation type="journal article" date="2018" name="Nat. Ecol. Evol.">
        <title>Pezizomycetes genomes reveal the molecular basis of ectomycorrhizal truffle lifestyle.</title>
        <authorList>
            <person name="Murat C."/>
            <person name="Payen T."/>
            <person name="Noel B."/>
            <person name="Kuo A."/>
            <person name="Morin E."/>
            <person name="Chen J."/>
            <person name="Kohler A."/>
            <person name="Krizsan K."/>
            <person name="Balestrini R."/>
            <person name="Da Silva C."/>
            <person name="Montanini B."/>
            <person name="Hainaut M."/>
            <person name="Levati E."/>
            <person name="Barry K.W."/>
            <person name="Belfiori B."/>
            <person name="Cichocki N."/>
            <person name="Clum A."/>
            <person name="Dockter R.B."/>
            <person name="Fauchery L."/>
            <person name="Guy J."/>
            <person name="Iotti M."/>
            <person name="Le Tacon F."/>
            <person name="Lindquist E.A."/>
            <person name="Lipzen A."/>
            <person name="Malagnac F."/>
            <person name="Mello A."/>
            <person name="Molinier V."/>
            <person name="Miyauchi S."/>
            <person name="Poulain J."/>
            <person name="Riccioni C."/>
            <person name="Rubini A."/>
            <person name="Sitrit Y."/>
            <person name="Splivallo R."/>
            <person name="Traeger S."/>
            <person name="Wang M."/>
            <person name="Zifcakova L."/>
            <person name="Wipf D."/>
            <person name="Zambonelli A."/>
            <person name="Paolocci F."/>
            <person name="Nowrousian M."/>
            <person name="Ottonello S."/>
            <person name="Baldrian P."/>
            <person name="Spatafora J.W."/>
            <person name="Henrissat B."/>
            <person name="Nagy L.G."/>
            <person name="Aury J.M."/>
            <person name="Wincker P."/>
            <person name="Grigoriev I.V."/>
            <person name="Bonfante P."/>
            <person name="Martin F.M."/>
        </authorList>
    </citation>
    <scope>NUCLEOTIDE SEQUENCE [LARGE SCALE GENOMIC DNA]</scope>
    <source>
        <strain evidence="2 3">RN42</strain>
    </source>
</reference>
<dbReference type="AlphaFoldDB" id="A0A3N4HTI6"/>
<evidence type="ECO:0000313" key="3">
    <source>
        <dbReference type="Proteomes" id="UP000275078"/>
    </source>
</evidence>
<gene>
    <name evidence="2" type="ORF">BJ508DRAFT_182285</name>
</gene>
<proteinExistence type="predicted"/>
<keyword evidence="1" id="KW-1133">Transmembrane helix</keyword>
<keyword evidence="3" id="KW-1185">Reference proteome</keyword>
<feature type="transmembrane region" description="Helical" evidence="1">
    <location>
        <begin position="18"/>
        <end position="38"/>
    </location>
</feature>